<dbReference type="PANTHER" id="PTHR38502">
    <property type="entry name" value="OVEREXPRESSED IN COLON CARCINOMA 1 PROTEIN"/>
    <property type="match status" value="1"/>
</dbReference>
<feature type="region of interest" description="Disordered" evidence="2">
    <location>
        <begin position="96"/>
        <end position="117"/>
    </location>
</feature>
<name>A0ABM3XNC5_ERIEU</name>
<proteinExistence type="inferred from homology"/>
<organism evidence="3 4">
    <name type="scientific">Erinaceus europaeus</name>
    <name type="common">Western European hedgehog</name>
    <dbReference type="NCBI Taxonomy" id="9365"/>
    <lineage>
        <taxon>Eukaryota</taxon>
        <taxon>Metazoa</taxon>
        <taxon>Chordata</taxon>
        <taxon>Craniata</taxon>
        <taxon>Vertebrata</taxon>
        <taxon>Euteleostomi</taxon>
        <taxon>Mammalia</taxon>
        <taxon>Eutheria</taxon>
        <taxon>Laurasiatheria</taxon>
        <taxon>Eulipotyphla</taxon>
        <taxon>Erinaceidae</taxon>
        <taxon>Erinaceinae</taxon>
        <taxon>Erinaceus</taxon>
    </lineage>
</organism>
<dbReference type="Pfam" id="PF15506">
    <property type="entry name" value="OCC1"/>
    <property type="match status" value="1"/>
</dbReference>
<protein>
    <submittedName>
        <fullName evidence="4">Overexpressed in colon carcinoma 1 protein isoform X1</fullName>
    </submittedName>
</protein>
<evidence type="ECO:0000313" key="4">
    <source>
        <dbReference type="RefSeq" id="XP_060050319.1"/>
    </source>
</evidence>
<evidence type="ECO:0000256" key="1">
    <source>
        <dbReference type="ARBA" id="ARBA00005237"/>
    </source>
</evidence>
<dbReference type="RefSeq" id="XP_060050319.1">
    <property type="nucleotide sequence ID" value="XM_060194336.1"/>
</dbReference>
<evidence type="ECO:0000256" key="2">
    <source>
        <dbReference type="SAM" id="MobiDB-lite"/>
    </source>
</evidence>
<dbReference type="InterPro" id="IPR029133">
    <property type="entry name" value="OCC1"/>
</dbReference>
<evidence type="ECO:0000313" key="3">
    <source>
        <dbReference type="Proteomes" id="UP001652624"/>
    </source>
</evidence>
<comment type="similarity">
    <text evidence="1">Belongs to the OCC1 family.</text>
</comment>
<dbReference type="PANTHER" id="PTHR38502:SF1">
    <property type="entry name" value="OVEREXPRESSED IN COLON CARCINOMA 1 PROTEIN"/>
    <property type="match status" value="1"/>
</dbReference>
<dbReference type="GeneID" id="103122433"/>
<reference evidence="4" key="1">
    <citation type="submission" date="2025-08" db="UniProtKB">
        <authorList>
            <consortium name="RefSeq"/>
        </authorList>
    </citation>
    <scope>IDENTIFICATION</scope>
</reference>
<keyword evidence="3" id="KW-1185">Reference proteome</keyword>
<gene>
    <name evidence="4" type="primary">C7H12orf75</name>
</gene>
<dbReference type="Proteomes" id="UP001652624">
    <property type="component" value="Chromosome 7"/>
</dbReference>
<accession>A0ABM3XNC5</accession>
<sequence length="195" mass="20796">MPGREACRRLWIGRRRGCRGDGRVCGVPGGAGAARWFPPSSGPRPGLWWGGPRAPPAGLPLRARRLRLRLRPLDLAASSRAQLRAGCTMGCGNSTATNAGAGRGPAGTAKDVADDSIAEDDKRRNYGGVYVGLPSEAVNMVSNQTKTIRKTCRSRSRRSFFPQNIVTCADIFKGILRSCLLSSLLPSLPIPKSVA</sequence>